<keyword evidence="1" id="KW-0175">Coiled coil</keyword>
<organism evidence="3 4">
    <name type="scientific">Teichococcus deserti</name>
    <dbReference type="NCBI Taxonomy" id="1817963"/>
    <lineage>
        <taxon>Bacteria</taxon>
        <taxon>Pseudomonadati</taxon>
        <taxon>Pseudomonadota</taxon>
        <taxon>Alphaproteobacteria</taxon>
        <taxon>Acetobacterales</taxon>
        <taxon>Roseomonadaceae</taxon>
        <taxon>Roseomonas</taxon>
    </lineage>
</organism>
<gene>
    <name evidence="3" type="ORF">BKE38_16615</name>
</gene>
<dbReference type="PANTHER" id="PTHR41244:SF1">
    <property type="entry name" value="GLYCOSYLTRANSFERASE"/>
    <property type="match status" value="1"/>
</dbReference>
<dbReference type="AlphaFoldDB" id="A0A1V2H293"/>
<feature type="region of interest" description="Disordered" evidence="2">
    <location>
        <begin position="1051"/>
        <end position="1078"/>
    </location>
</feature>
<accession>A0A1V2H293</accession>
<evidence type="ECO:0000313" key="3">
    <source>
        <dbReference type="EMBL" id="ONG51118.1"/>
    </source>
</evidence>
<dbReference type="Pfam" id="PF14307">
    <property type="entry name" value="Glyco_tran_WbsX"/>
    <property type="match status" value="1"/>
</dbReference>
<protein>
    <recommendedName>
        <fullName evidence="5">Glycosyl transferase family 1</fullName>
    </recommendedName>
</protein>
<dbReference type="Pfam" id="PF13578">
    <property type="entry name" value="Methyltransf_24"/>
    <property type="match status" value="1"/>
</dbReference>
<evidence type="ECO:0000256" key="1">
    <source>
        <dbReference type="SAM" id="Coils"/>
    </source>
</evidence>
<dbReference type="Gene3D" id="3.40.50.150">
    <property type="entry name" value="Vaccinia Virus protein VP39"/>
    <property type="match status" value="1"/>
</dbReference>
<dbReference type="Gene3D" id="3.20.20.80">
    <property type="entry name" value="Glycosidases"/>
    <property type="match status" value="1"/>
</dbReference>
<feature type="region of interest" description="Disordered" evidence="2">
    <location>
        <begin position="407"/>
        <end position="442"/>
    </location>
</feature>
<dbReference type="Proteomes" id="UP000188879">
    <property type="component" value="Unassembled WGS sequence"/>
</dbReference>
<dbReference type="InterPro" id="IPR029063">
    <property type="entry name" value="SAM-dependent_MTases_sf"/>
</dbReference>
<evidence type="ECO:0000256" key="2">
    <source>
        <dbReference type="SAM" id="MobiDB-lite"/>
    </source>
</evidence>
<proteinExistence type="predicted"/>
<evidence type="ECO:0008006" key="5">
    <source>
        <dbReference type="Google" id="ProtNLM"/>
    </source>
</evidence>
<dbReference type="InterPro" id="IPR007739">
    <property type="entry name" value="RgpF"/>
</dbReference>
<name>A0A1V2H293_9PROT</name>
<dbReference type="SUPFAM" id="SSF53335">
    <property type="entry name" value="S-adenosyl-L-methionine-dependent methyltransferases"/>
    <property type="match status" value="1"/>
</dbReference>
<dbReference type="CDD" id="cd11579">
    <property type="entry name" value="Glyco_tran_WbsX"/>
    <property type="match status" value="1"/>
</dbReference>
<sequence>MEVGEEFFWEPDRLVPFEHWAGHIPFAFWLTRILRPRQLVELGTHRGNSYCAFLQAMAHSGIAGQCHAVDTWQGDLHMAQETGLFEELSAYHDPRYGGFSTLLRMDFAQARPLFGAGSIDLLHIDGCHTYDAVRQDFELWAPTLSDRGVVLFHDTNVRRPDYGVWQLWAELKDRHPHFEFVHSYGLGVLALGSELPAPLRRLLAASAEPAREAGIRALFAARGRGVTFRLQAEQHQAEALRLLGEAGAAQQQAAAAQQRQAEAQQRQAEAEAALGTAETAAETLAQQLRQQLRHAQAAAQQMQTTALQAHDAALGREAAAVAAARQEAAGLQVRLGALEEELRQMRDSTFWRMTGPLRSAAGLLPQPARRLGRGGAKLLRWSLTLQLRRRLRERRALLNSAATMALPAPEAPPASLSPPSLSPGSLPPASPPAGLTPARPALTGRMPAADEVAGMAWPDTFRLRGHQPAARIAVVLHLFYPELWEEFETALGALDEPFDLFVTLVQGHSEALQETILARYPAAVVLAFPNHGRDVYPFIALVNSGALFGYELICKLHSKRSLHRQDGDAWRRSLTAGLLRDRGHVRDILGAFRGDPDLGVVVARGNVVGQDPEHWHSNLTHVHRLSERMGIPPLNEPRTFPGGSVYWIRPFLLRPIASARMTPGDFEAEPLPHDGTAAHAVERLIGLLCHDAGMRIAEEQEVAAPAIPAPAAKVDIVAFYLPQFHPIPENDRWWGAGFTEWSNATRAKPQFPGHRQPRLPGALGFYDLRLPQTRAAQAALARQHGVSAFCYYHYWFDGQPLLETPIQAMLASGEPDFPFMICWANEPWTRNWDGLARDILMPQSYQPGWEAAFARDIAPLLRDRRYWRQGGRPMLLIYRVMHMPRPVESMAALRQALREEGVGEVHLAAGWVAFTDDAALPEDPAALGLDSYFEFPPHRLSGAREVTAERLAEGSGFQGQIYDYGSVVEGALAGLAAPVQGVRHRAATMGWDNTARRGARASILHGATPASFRRWLRGLVRDAAARPPAPGEAGEGRLVFVNAWNEWAEGTTLEPDQDFGSGWLEAVSSALPQPPPRD</sequence>
<keyword evidence="4" id="KW-1185">Reference proteome</keyword>
<dbReference type="InterPro" id="IPR032719">
    <property type="entry name" value="WbsX"/>
</dbReference>
<dbReference type="Pfam" id="PF05045">
    <property type="entry name" value="RgpF"/>
    <property type="match status" value="1"/>
</dbReference>
<reference evidence="3 4" key="1">
    <citation type="submission" date="2016-10" db="EMBL/GenBank/DDBJ databases">
        <title>Draft Genome sequence of Roseomonas sp. strain M3.</title>
        <authorList>
            <person name="Subhash Y."/>
            <person name="Lee S."/>
        </authorList>
    </citation>
    <scope>NUCLEOTIDE SEQUENCE [LARGE SCALE GENOMIC DNA]</scope>
    <source>
        <strain evidence="3 4">M3</strain>
    </source>
</reference>
<feature type="coiled-coil region" evidence="1">
    <location>
        <begin position="246"/>
        <end position="348"/>
    </location>
</feature>
<dbReference type="PANTHER" id="PTHR41244">
    <property type="entry name" value="RHAMNAN SYNTHESIS F"/>
    <property type="match status" value="1"/>
</dbReference>
<evidence type="ECO:0000313" key="4">
    <source>
        <dbReference type="Proteomes" id="UP000188879"/>
    </source>
</evidence>
<dbReference type="EMBL" id="MLCO01000172">
    <property type="protein sequence ID" value="ONG51118.1"/>
    <property type="molecule type" value="Genomic_DNA"/>
</dbReference>
<comment type="caution">
    <text evidence="3">The sequence shown here is derived from an EMBL/GenBank/DDBJ whole genome shotgun (WGS) entry which is preliminary data.</text>
</comment>